<proteinExistence type="predicted"/>
<keyword evidence="2" id="KW-1185">Reference proteome</keyword>
<dbReference type="RefSeq" id="WP_249282654.1">
    <property type="nucleotide sequence ID" value="NZ_JACRST010000007.1"/>
</dbReference>
<accession>A0A926I4T7</accession>
<evidence type="ECO:0008006" key="3">
    <source>
        <dbReference type="Google" id="ProtNLM"/>
    </source>
</evidence>
<sequence length="963" mass="108434">MKYSEDRSLEEKLRELAASYTPEWRFSADDPDPGSVVELLCCGMIEESQKRFGRILHKHKVQYLNLFDRLKEEPVEAARTYVKFYPVAGLDEPVYIPKGTQMLAETGDSDQRIIFETVYGITATNAELEAVYATDGASDRIVALMARGQNAETARFTAFDLTAENRSEHLLLLGYDRLFDGLGALDLTLRLSALTPEGAEQAAATLCSGAVRFGLLQGEEIEPFDSVAPEGGSVRLVKHSYTPVKTELGGAERYLLAARAEQLCDLEITGIELSFGRSDIPADEIFCNGVLQNTEHFLPFGRPMEIYAECGIECREVLARRGARVEMSFDLDFEEFEQLLPEYETDEEYKVIMKRPRTPPHPAMMEVKPDYVLLEYYGQNGWRRLLREEHAALLFNGSAEGSLRISFTVPNDMAGAEDFPGDYRLRLRLLRADSLYQLPARQFCPVIDRLRFSYSYGAAPQLPDYACTRNNFEVRDVTALLHRRRVVRPFYNSELEKPAMYLGFGQAPWGTPVSLYFDIENNEDRPVDFTAEYLSPEGFAPLKVVDNTAGMLYSETMLAVIPKDIRRGSLFGQDLYWVRLINHNDPAEQGSLPVIRGIHRNMAQARNLCTRVETFYVDDIDTAVTLQLAERNILHAAVWINERDGDPPEGENWVRWQRGAFAAGRGRAYRFDPAAGQIGFEKNIFSTFPLRDGGPAVKVEYQSYQGADANVPAGSIRTLNRSIRYVSRVENPIAAYGGYDGYNERTSAAVISNMLRTRGRAVSRDDYFDLIAQVSYGVRRIKCCTGVDQYGAPQEDAITIAVLIEEYEKGSHIFSAVKEQIREKLLGSSGVLPLGKSLILAQPYFVRLSVRLWLECGRMEHAYDLQKEIAGLIATFIDPLEGGFEGRGWEIGELPTMQQILAFLKIRSPEAVVTRTVLTAQFGRNEYAVNDDIYRHIRNPFAMAVNGEHTVYVDLALDGRRAT</sequence>
<reference evidence="1" key="1">
    <citation type="submission" date="2020-08" db="EMBL/GenBank/DDBJ databases">
        <title>Genome public.</title>
        <authorList>
            <person name="Liu C."/>
            <person name="Sun Q."/>
        </authorList>
    </citation>
    <scope>NUCLEOTIDE SEQUENCE</scope>
    <source>
        <strain evidence="1">NSJ-31</strain>
    </source>
</reference>
<evidence type="ECO:0000313" key="2">
    <source>
        <dbReference type="Proteomes" id="UP000653127"/>
    </source>
</evidence>
<name>A0A926I4T7_9FIRM</name>
<dbReference type="EMBL" id="JACRST010000007">
    <property type="protein sequence ID" value="MBC8546576.1"/>
    <property type="molecule type" value="Genomic_DNA"/>
</dbReference>
<organism evidence="1 2">
    <name type="scientific">Ligaoa zhengdingensis</name>
    <dbReference type="NCBI Taxonomy" id="2763658"/>
    <lineage>
        <taxon>Bacteria</taxon>
        <taxon>Bacillati</taxon>
        <taxon>Bacillota</taxon>
        <taxon>Clostridia</taxon>
        <taxon>Eubacteriales</taxon>
        <taxon>Oscillospiraceae</taxon>
        <taxon>Ligaoa</taxon>
    </lineage>
</organism>
<gene>
    <name evidence="1" type="ORF">H8711_06460</name>
</gene>
<comment type="caution">
    <text evidence="1">The sequence shown here is derived from an EMBL/GenBank/DDBJ whole genome shotgun (WGS) entry which is preliminary data.</text>
</comment>
<protein>
    <recommendedName>
        <fullName evidence="3">Baseplate protein J-like domain-containing protein</fullName>
    </recommendedName>
</protein>
<dbReference type="AlphaFoldDB" id="A0A926I4T7"/>
<dbReference type="Proteomes" id="UP000653127">
    <property type="component" value="Unassembled WGS sequence"/>
</dbReference>
<evidence type="ECO:0000313" key="1">
    <source>
        <dbReference type="EMBL" id="MBC8546576.1"/>
    </source>
</evidence>